<dbReference type="Proteomes" id="UP000076532">
    <property type="component" value="Unassembled WGS sequence"/>
</dbReference>
<dbReference type="EMBL" id="KV417677">
    <property type="protein sequence ID" value="KZP10586.1"/>
    <property type="molecule type" value="Genomic_DNA"/>
</dbReference>
<name>A0A165ZH85_9AGAM</name>
<dbReference type="AlphaFoldDB" id="A0A165ZH85"/>
<evidence type="ECO:0000313" key="2">
    <source>
        <dbReference type="EMBL" id="KZP10586.1"/>
    </source>
</evidence>
<protein>
    <submittedName>
        <fullName evidence="2">Uncharacterized protein</fullName>
    </submittedName>
</protein>
<keyword evidence="3" id="KW-1185">Reference proteome</keyword>
<sequence>MSFTYAHLPPAQPVRPCDRPHARAVFAVSDNPSAYAVIRPVEAAVVDTPHGHMAISFNAVPARLRRHPK</sequence>
<evidence type="ECO:0000313" key="3">
    <source>
        <dbReference type="Proteomes" id="UP000076532"/>
    </source>
</evidence>
<evidence type="ECO:0000313" key="1">
    <source>
        <dbReference type="EMBL" id="KZP05582.1"/>
    </source>
</evidence>
<accession>A0A165ZH85</accession>
<reference evidence="2 3" key="1">
    <citation type="journal article" date="2016" name="Mol. Biol. Evol.">
        <title>Comparative Genomics of Early-Diverging Mushroom-Forming Fungi Provides Insights into the Origins of Lignocellulose Decay Capabilities.</title>
        <authorList>
            <person name="Nagy L.G."/>
            <person name="Riley R."/>
            <person name="Tritt A."/>
            <person name="Adam C."/>
            <person name="Daum C."/>
            <person name="Floudas D."/>
            <person name="Sun H."/>
            <person name="Yadav J.S."/>
            <person name="Pangilinan J."/>
            <person name="Larsson K.H."/>
            <person name="Matsuura K."/>
            <person name="Barry K."/>
            <person name="Labutti K."/>
            <person name="Kuo R."/>
            <person name="Ohm R.A."/>
            <person name="Bhattacharya S.S."/>
            <person name="Shirouzu T."/>
            <person name="Yoshinaga Y."/>
            <person name="Martin F.M."/>
            <person name="Grigoriev I.V."/>
            <person name="Hibbett D.S."/>
        </authorList>
    </citation>
    <scope>NUCLEOTIDE SEQUENCE [LARGE SCALE GENOMIC DNA]</scope>
    <source>
        <strain evidence="2 3">CBS 109695</strain>
    </source>
</reference>
<gene>
    <name evidence="2" type="ORF">FIBSPDRAFT_962988</name>
    <name evidence="1" type="ORF">FIBSPDRAFT_967149</name>
</gene>
<dbReference type="EMBL" id="KV417830">
    <property type="protein sequence ID" value="KZP05582.1"/>
    <property type="molecule type" value="Genomic_DNA"/>
</dbReference>
<organism evidence="2 3">
    <name type="scientific">Athelia psychrophila</name>
    <dbReference type="NCBI Taxonomy" id="1759441"/>
    <lineage>
        <taxon>Eukaryota</taxon>
        <taxon>Fungi</taxon>
        <taxon>Dikarya</taxon>
        <taxon>Basidiomycota</taxon>
        <taxon>Agaricomycotina</taxon>
        <taxon>Agaricomycetes</taxon>
        <taxon>Agaricomycetidae</taxon>
        <taxon>Atheliales</taxon>
        <taxon>Atheliaceae</taxon>
        <taxon>Athelia</taxon>
    </lineage>
</organism>
<proteinExistence type="predicted"/>